<dbReference type="InterPro" id="IPR004660">
    <property type="entry name" value="PDH_E1"/>
</dbReference>
<evidence type="ECO:0000259" key="14">
    <source>
        <dbReference type="Pfam" id="PF22613"/>
    </source>
</evidence>
<comment type="function">
    <text evidence="2 9">Component of the pyruvate dehydrogenase (PDH) complex, that catalyzes the overall conversion of pyruvate to acetyl-CoA and CO(2).</text>
</comment>
<dbReference type="SUPFAM" id="SSF52922">
    <property type="entry name" value="TK C-terminal domain-like"/>
    <property type="match status" value="1"/>
</dbReference>
<feature type="binding site" evidence="10">
    <location>
        <position position="281"/>
    </location>
    <ligand>
        <name>Mg(2+)</name>
        <dbReference type="ChEBI" id="CHEBI:18420"/>
    </ligand>
</feature>
<dbReference type="InterPro" id="IPR041621">
    <property type="entry name" value="PDH_E1_M"/>
</dbReference>
<dbReference type="PANTHER" id="PTHR43825">
    <property type="entry name" value="PYRUVATE DEHYDROGENASE E1 COMPONENT"/>
    <property type="match status" value="1"/>
</dbReference>
<accession>A0A517ZR12</accession>
<dbReference type="PANTHER" id="PTHR43825:SF3">
    <property type="entry name" value="PYRUVATE DEHYDROGENASE E1 COMPONENT"/>
    <property type="match status" value="1"/>
</dbReference>
<evidence type="ECO:0000256" key="10">
    <source>
        <dbReference type="PIRSR" id="PIRSR000156-1"/>
    </source>
</evidence>
<feature type="binding site" evidence="10">
    <location>
        <position position="279"/>
    </location>
    <ligand>
        <name>Mg(2+)</name>
        <dbReference type="ChEBI" id="CHEBI:18420"/>
    </ligand>
</feature>
<comment type="cofactor">
    <cofactor evidence="10">
        <name>Mg(2+)</name>
        <dbReference type="ChEBI" id="CHEBI:18420"/>
    </cofactor>
</comment>
<dbReference type="Gene3D" id="3.40.50.970">
    <property type="match status" value="2"/>
</dbReference>
<feature type="domain" description="Pyruvate dehydrogenase E1 component middle" evidence="13">
    <location>
        <begin position="492"/>
        <end position="716"/>
    </location>
</feature>
<keyword evidence="7 9" id="KW-0670">Pyruvate</keyword>
<keyword evidence="5 9" id="KW-0560">Oxidoreductase</keyword>
<evidence type="ECO:0000256" key="11">
    <source>
        <dbReference type="SAM" id="MobiDB-lite"/>
    </source>
</evidence>
<reference evidence="15 16" key="1">
    <citation type="submission" date="2019-02" db="EMBL/GenBank/DDBJ databases">
        <title>Deep-cultivation of Planctomycetes and their phenomic and genomic characterization uncovers novel biology.</title>
        <authorList>
            <person name="Wiegand S."/>
            <person name="Jogler M."/>
            <person name="Boedeker C."/>
            <person name="Pinto D."/>
            <person name="Vollmers J."/>
            <person name="Rivas-Marin E."/>
            <person name="Kohn T."/>
            <person name="Peeters S.H."/>
            <person name="Heuer A."/>
            <person name="Rast P."/>
            <person name="Oberbeckmann S."/>
            <person name="Bunk B."/>
            <person name="Jeske O."/>
            <person name="Meyerdierks A."/>
            <person name="Storesund J.E."/>
            <person name="Kallscheuer N."/>
            <person name="Luecker S."/>
            <person name="Lage O.M."/>
            <person name="Pohl T."/>
            <person name="Merkel B.J."/>
            <person name="Hornburger P."/>
            <person name="Mueller R.-W."/>
            <person name="Bruemmer F."/>
            <person name="Labrenz M."/>
            <person name="Spormann A.M."/>
            <person name="Op den Camp H."/>
            <person name="Overmann J."/>
            <person name="Amann R."/>
            <person name="Jetten M.S.M."/>
            <person name="Mascher T."/>
            <person name="Medema M.H."/>
            <person name="Devos D.P."/>
            <person name="Kaster A.-K."/>
            <person name="Ovreas L."/>
            <person name="Rohde M."/>
            <person name="Galperin M.Y."/>
            <person name="Jogler C."/>
        </authorList>
    </citation>
    <scope>NUCLEOTIDE SEQUENCE [LARGE SCALE GENOMIC DNA]</scope>
    <source>
        <strain evidence="15 16">Mal52</strain>
    </source>
</reference>
<feature type="region of interest" description="Disordered" evidence="11">
    <location>
        <begin position="732"/>
        <end position="751"/>
    </location>
</feature>
<keyword evidence="6 9" id="KW-0786">Thiamine pyrophosphate</keyword>
<dbReference type="Proteomes" id="UP000319383">
    <property type="component" value="Chromosome"/>
</dbReference>
<evidence type="ECO:0000256" key="6">
    <source>
        <dbReference type="ARBA" id="ARBA00023052"/>
    </source>
</evidence>
<dbReference type="InterPro" id="IPR035807">
    <property type="entry name" value="PDC_E1_N"/>
</dbReference>
<dbReference type="Gene3D" id="3.40.50.920">
    <property type="match status" value="1"/>
</dbReference>
<dbReference type="AlphaFoldDB" id="A0A517ZR12"/>
<sequence>MDFQVAKQTYPTSYETQPVMDETPQAIDAGELDEWFESLDDLLHRHGPDGVRQMMSVLQERAYQNGVAMPFTANTPYINTIRHDQQPRFPGNRAIERRIKSLIRWNAMAMVVRANAASSGIGGHISTYASAATLLEIGFNHFFQARNEDQFGDFVYFQGHAAPGIYARAFLEGRLTEEQLIQFRQEIPRGSGLSSYPHPWLMPDFWQFPTVSMGLGPISAIYHARFLRYLEHRGLADTSKSHVWCYVGDGEVDEPETLGAITLASREHLDNLIFVINCNLQRLDGPVRGNGKIIQELEAAFRGAGWNCLKVIWGSDWDPLLEDDEDGLLVKRMGEVVDGQYQKYVVEGGAYIRDHFFGENKELHDLVDHLSDEQLQKLNRGGHDPEKVFAAYHAAVNHVGAPTVILAKTIKGYGLGEAGEGRNITHQQKKLNEEELREFRSRFAIPIGDEEVAKAPLHRPADDSPEMEYLLKRREALGGFLPARTPTTDRLEIPPLDKFDKKVLHGGVEMATTMAFGRIISDLLKDKNIGKRIVPIIPDEARTFGMEALFRQCGIYSSKGQLYEPVDADQVLYYKEAKDGQILEEGINEAGAISSFIAAGTAYSNLGVNMVPFYIYYSMFGFQRVGDLIWAAADSRTKGFLVGGTSGRTTLNGEGLQHQDGQSQLYATTVPNLRAYDPAYSYEVAVIVQDGLRRMYGEGEEIFYYMSVYNEVYDMPAMPEGAEEGILKGLHPLSPKPADKSSSQRPQLFGSGPILRESHRAQAILSEKYDIECDVWSVTSYSELSRDAQAVERWNHLHPDEKPQHSFLETSLSNHSGPFIAASDNVRLVPEQIRQWIPGRYVTLGTDGFGRSASREALRRHFEMNAENIAFATLSALAADGHFDKSRLSEAIKALGIDPEQVNPACA</sequence>
<evidence type="ECO:0000256" key="8">
    <source>
        <dbReference type="ARBA" id="ARBA00051231"/>
    </source>
</evidence>
<name>A0A517ZR12_9PLAN</name>
<evidence type="ECO:0000256" key="9">
    <source>
        <dbReference type="PIRNR" id="PIRNR000156"/>
    </source>
</evidence>
<evidence type="ECO:0000259" key="13">
    <source>
        <dbReference type="Pfam" id="PF17831"/>
    </source>
</evidence>
<dbReference type="KEGG" id="sdyn:Mal52_33710"/>
<feature type="domain" description="Transketolase N-terminal" evidence="12">
    <location>
        <begin position="98"/>
        <end position="316"/>
    </location>
</feature>
<dbReference type="InterPro" id="IPR029061">
    <property type="entry name" value="THDP-binding"/>
</dbReference>
<keyword evidence="10" id="KW-0479">Metal-binding</keyword>
<evidence type="ECO:0000313" key="16">
    <source>
        <dbReference type="Proteomes" id="UP000319383"/>
    </source>
</evidence>
<dbReference type="CDD" id="cd02017">
    <property type="entry name" value="TPP_E1_EcPDC_like"/>
    <property type="match status" value="1"/>
</dbReference>
<evidence type="ECO:0000256" key="2">
    <source>
        <dbReference type="ARBA" id="ARBA00003157"/>
    </source>
</evidence>
<dbReference type="EC" id="1.2.4.1" evidence="3 9"/>
<dbReference type="Pfam" id="PF22613">
    <property type="entry name" value="Transketolase_C_1"/>
    <property type="match status" value="1"/>
</dbReference>
<evidence type="ECO:0000256" key="7">
    <source>
        <dbReference type="ARBA" id="ARBA00023317"/>
    </source>
</evidence>
<gene>
    <name evidence="15" type="primary">aceE</name>
    <name evidence="15" type="ORF">Mal52_33710</name>
</gene>
<dbReference type="GO" id="GO:0004739">
    <property type="term" value="F:pyruvate dehydrogenase (acetyl-transferring) activity"/>
    <property type="evidence" value="ECO:0007669"/>
    <property type="project" value="UniProtKB-EC"/>
</dbReference>
<keyword evidence="10" id="KW-0460">Magnesium</keyword>
<dbReference type="EMBL" id="CP036276">
    <property type="protein sequence ID" value="QDU44885.1"/>
    <property type="molecule type" value="Genomic_DNA"/>
</dbReference>
<dbReference type="PIRSF" id="PIRSF000156">
    <property type="entry name" value="Pyruvate_dh_E1"/>
    <property type="match status" value="1"/>
</dbReference>
<dbReference type="InterPro" id="IPR005474">
    <property type="entry name" value="Transketolase_N"/>
</dbReference>
<dbReference type="Pfam" id="PF17831">
    <property type="entry name" value="PDH_E1_M"/>
    <property type="match status" value="1"/>
</dbReference>
<dbReference type="InterPro" id="IPR009014">
    <property type="entry name" value="Transketo_C/PFOR_II"/>
</dbReference>
<comment type="cofactor">
    <cofactor evidence="1 9">
        <name>thiamine diphosphate</name>
        <dbReference type="ChEBI" id="CHEBI:58937"/>
    </cofactor>
</comment>
<dbReference type="SUPFAM" id="SSF52518">
    <property type="entry name" value="Thiamin diphosphate-binding fold (THDP-binding)"/>
    <property type="match status" value="2"/>
</dbReference>
<organism evidence="15 16">
    <name type="scientific">Symmachiella dynata</name>
    <dbReference type="NCBI Taxonomy" id="2527995"/>
    <lineage>
        <taxon>Bacteria</taxon>
        <taxon>Pseudomonadati</taxon>
        <taxon>Planctomycetota</taxon>
        <taxon>Planctomycetia</taxon>
        <taxon>Planctomycetales</taxon>
        <taxon>Planctomycetaceae</taxon>
        <taxon>Symmachiella</taxon>
    </lineage>
</organism>
<dbReference type="InterPro" id="IPR051157">
    <property type="entry name" value="PDH/Transketolase"/>
</dbReference>
<dbReference type="Pfam" id="PF00456">
    <property type="entry name" value="Transketolase_N"/>
    <property type="match status" value="1"/>
</dbReference>
<evidence type="ECO:0000259" key="12">
    <source>
        <dbReference type="Pfam" id="PF00456"/>
    </source>
</evidence>
<dbReference type="NCBIfam" id="TIGR00759">
    <property type="entry name" value="aceE"/>
    <property type="match status" value="1"/>
</dbReference>
<evidence type="ECO:0000313" key="15">
    <source>
        <dbReference type="EMBL" id="QDU44885.1"/>
    </source>
</evidence>
<evidence type="ECO:0000256" key="4">
    <source>
        <dbReference type="ARBA" id="ARBA00017172"/>
    </source>
</evidence>
<evidence type="ECO:0000256" key="5">
    <source>
        <dbReference type="ARBA" id="ARBA00023002"/>
    </source>
</evidence>
<evidence type="ECO:0000256" key="3">
    <source>
        <dbReference type="ARBA" id="ARBA00012281"/>
    </source>
</evidence>
<evidence type="ECO:0000256" key="1">
    <source>
        <dbReference type="ARBA" id="ARBA00001964"/>
    </source>
</evidence>
<dbReference type="FunFam" id="3.40.50.970:FF:000011">
    <property type="entry name" value="Pyruvate dehydrogenase E1 component"/>
    <property type="match status" value="1"/>
</dbReference>
<comment type="catalytic activity">
    <reaction evidence="8 9">
        <text>N(6)-[(R)-lipoyl]-L-lysyl-[protein] + pyruvate + H(+) = N(6)-[(R)-S(8)-acetyldihydrolipoyl]-L-lysyl-[protein] + CO2</text>
        <dbReference type="Rhea" id="RHEA:19189"/>
        <dbReference type="Rhea" id="RHEA-COMP:10474"/>
        <dbReference type="Rhea" id="RHEA-COMP:10478"/>
        <dbReference type="ChEBI" id="CHEBI:15361"/>
        <dbReference type="ChEBI" id="CHEBI:15378"/>
        <dbReference type="ChEBI" id="CHEBI:16526"/>
        <dbReference type="ChEBI" id="CHEBI:83099"/>
        <dbReference type="ChEBI" id="CHEBI:83111"/>
        <dbReference type="EC" id="1.2.4.1"/>
    </reaction>
</comment>
<dbReference type="GO" id="GO:0046872">
    <property type="term" value="F:metal ion binding"/>
    <property type="evidence" value="ECO:0007669"/>
    <property type="project" value="UniProtKB-KW"/>
</dbReference>
<protein>
    <recommendedName>
        <fullName evidence="4 9">Pyruvate dehydrogenase E1 component</fullName>
        <ecNumber evidence="3 9">1.2.4.1</ecNumber>
    </recommendedName>
</protein>
<keyword evidence="16" id="KW-1185">Reference proteome</keyword>
<feature type="binding site" evidence="10">
    <location>
        <position position="249"/>
    </location>
    <ligand>
        <name>Mg(2+)</name>
        <dbReference type="ChEBI" id="CHEBI:18420"/>
    </ligand>
</feature>
<dbReference type="InterPro" id="IPR055152">
    <property type="entry name" value="Transketolase-like_C_2"/>
</dbReference>
<feature type="domain" description="Transketolase-like C-terminal" evidence="14">
    <location>
        <begin position="741"/>
        <end position="864"/>
    </location>
</feature>
<proteinExistence type="predicted"/>